<protein>
    <submittedName>
        <fullName evidence="1">Uncharacterized protein</fullName>
    </submittedName>
</protein>
<proteinExistence type="predicted"/>
<gene>
    <name evidence="1" type="ORF">PQ465_18805</name>
</gene>
<dbReference type="EMBL" id="CP117880">
    <property type="protein sequence ID" value="WDF68329.1"/>
    <property type="molecule type" value="Genomic_DNA"/>
</dbReference>
<sequence length="63" mass="6869">MRKNARCYRKYEAPKMTVTIVYMEKGIVAASAAITPGGPGATNYNPEVEDWVIEGSQSGTLDM</sequence>
<keyword evidence="2" id="KW-1185">Reference proteome</keyword>
<organism evidence="1 2">
    <name type="scientific">Sphingobacterium oryzagri</name>
    <dbReference type="NCBI Taxonomy" id="3025669"/>
    <lineage>
        <taxon>Bacteria</taxon>
        <taxon>Pseudomonadati</taxon>
        <taxon>Bacteroidota</taxon>
        <taxon>Sphingobacteriia</taxon>
        <taxon>Sphingobacteriales</taxon>
        <taxon>Sphingobacteriaceae</taxon>
        <taxon>Sphingobacterium</taxon>
    </lineage>
</organism>
<evidence type="ECO:0000313" key="2">
    <source>
        <dbReference type="Proteomes" id="UP001221558"/>
    </source>
</evidence>
<dbReference type="RefSeq" id="WP_274267062.1">
    <property type="nucleotide sequence ID" value="NZ_CP117880.1"/>
</dbReference>
<dbReference type="Proteomes" id="UP001221558">
    <property type="component" value="Chromosome"/>
</dbReference>
<accession>A0ABY7WFC1</accession>
<reference evidence="1 2" key="1">
    <citation type="submission" date="2023-02" db="EMBL/GenBank/DDBJ databases">
        <title>Genome sequence of Sphingobacterium sp. KACC 22765.</title>
        <authorList>
            <person name="Kim S."/>
            <person name="Heo J."/>
            <person name="Kwon S.-W."/>
        </authorList>
    </citation>
    <scope>NUCLEOTIDE SEQUENCE [LARGE SCALE GENOMIC DNA]</scope>
    <source>
        <strain evidence="1 2">KACC 22765</strain>
    </source>
</reference>
<name>A0ABY7WFC1_9SPHI</name>
<evidence type="ECO:0000313" key="1">
    <source>
        <dbReference type="EMBL" id="WDF68329.1"/>
    </source>
</evidence>